<organism evidence="1 2">
    <name type="scientific">Achlya hypogyna</name>
    <name type="common">Oomycete</name>
    <name type="synonym">Protoachlya hypogyna</name>
    <dbReference type="NCBI Taxonomy" id="1202772"/>
    <lineage>
        <taxon>Eukaryota</taxon>
        <taxon>Sar</taxon>
        <taxon>Stramenopiles</taxon>
        <taxon>Oomycota</taxon>
        <taxon>Saprolegniomycetes</taxon>
        <taxon>Saprolegniales</taxon>
        <taxon>Achlyaceae</taxon>
        <taxon>Achlya</taxon>
    </lineage>
</organism>
<dbReference type="PANTHER" id="PTHR33524:SF1">
    <property type="entry name" value="SET DOMAIN-CONTAINING PROTEIN"/>
    <property type="match status" value="1"/>
</dbReference>
<dbReference type="AlphaFoldDB" id="A0A1V9Z388"/>
<protein>
    <recommendedName>
        <fullName evidence="3">SET domain-containing protein</fullName>
    </recommendedName>
</protein>
<keyword evidence="2" id="KW-1185">Reference proteome</keyword>
<dbReference type="PANTHER" id="PTHR33524">
    <property type="entry name" value="C5ORF35"/>
    <property type="match status" value="1"/>
</dbReference>
<sequence>MATVFQRMQYALSGTTAGRRFQEQMDVATVAMLTHLKELHSARGPGAIESEEKEALFHQAVEAMESKTFEEHKVVAQTALTKQMETLFDALVRGNQIVQAKPNVFSISDEQQAAPQHKSIESYLQEAIGFSLRVSESSIAGAGDGLFLDGTAVAGTLVALYPGTVYLSEHYRKKYFDVVSNNPYARARFDGAIIDARHEAIPHVNHLGLAQKVNHPPKGLSPNVLPVAFDFPSTEPFTSADFAKYIPNRYVEEPSRFALFGRRGLVPGLALVALHDISDEELLLNYRYNPALPYPEWYSPVDREADEKMWS</sequence>
<reference evidence="1 2" key="1">
    <citation type="journal article" date="2014" name="Genome Biol. Evol.">
        <title>The secreted proteins of Achlya hypogyna and Thraustotheca clavata identify the ancestral oomycete secretome and reveal gene acquisitions by horizontal gene transfer.</title>
        <authorList>
            <person name="Misner I."/>
            <person name="Blouin N."/>
            <person name="Leonard G."/>
            <person name="Richards T.A."/>
            <person name="Lane C.E."/>
        </authorList>
    </citation>
    <scope>NUCLEOTIDE SEQUENCE [LARGE SCALE GENOMIC DNA]</scope>
    <source>
        <strain evidence="1 2">ATCC 48635</strain>
    </source>
</reference>
<dbReference type="InterPro" id="IPR040415">
    <property type="entry name" value="SETD9"/>
</dbReference>
<name>A0A1V9Z388_ACHHY</name>
<proteinExistence type="predicted"/>
<dbReference type="OrthoDB" id="442460at2759"/>
<evidence type="ECO:0000313" key="2">
    <source>
        <dbReference type="Proteomes" id="UP000243579"/>
    </source>
</evidence>
<evidence type="ECO:0000313" key="1">
    <source>
        <dbReference type="EMBL" id="OQR92475.1"/>
    </source>
</evidence>
<dbReference type="Gene3D" id="2.170.270.10">
    <property type="entry name" value="SET domain"/>
    <property type="match status" value="1"/>
</dbReference>
<dbReference type="CDD" id="cd10537">
    <property type="entry name" value="SET_SETD9"/>
    <property type="match status" value="1"/>
</dbReference>
<accession>A0A1V9Z388</accession>
<dbReference type="EMBL" id="JNBR01000458">
    <property type="protein sequence ID" value="OQR92475.1"/>
    <property type="molecule type" value="Genomic_DNA"/>
</dbReference>
<dbReference type="Proteomes" id="UP000243579">
    <property type="component" value="Unassembled WGS sequence"/>
</dbReference>
<evidence type="ECO:0008006" key="3">
    <source>
        <dbReference type="Google" id="ProtNLM"/>
    </source>
</evidence>
<gene>
    <name evidence="1" type="ORF">ACHHYP_03675</name>
</gene>
<dbReference type="InterPro" id="IPR046341">
    <property type="entry name" value="SET_dom_sf"/>
</dbReference>
<comment type="caution">
    <text evidence="1">The sequence shown here is derived from an EMBL/GenBank/DDBJ whole genome shotgun (WGS) entry which is preliminary data.</text>
</comment>